<feature type="repeat" description="RCC1" evidence="1">
    <location>
        <begin position="254"/>
        <end position="309"/>
    </location>
</feature>
<dbReference type="InterPro" id="IPR000408">
    <property type="entry name" value="Reg_chr_condens"/>
</dbReference>
<feature type="repeat" description="RCC1" evidence="1">
    <location>
        <begin position="143"/>
        <end position="199"/>
    </location>
</feature>
<dbReference type="EMBL" id="JAVFKD010000015">
    <property type="protein sequence ID" value="KAK5989299.1"/>
    <property type="molecule type" value="Genomic_DNA"/>
</dbReference>
<organism evidence="2 3">
    <name type="scientific">Cladobotryum mycophilum</name>
    <dbReference type="NCBI Taxonomy" id="491253"/>
    <lineage>
        <taxon>Eukaryota</taxon>
        <taxon>Fungi</taxon>
        <taxon>Dikarya</taxon>
        <taxon>Ascomycota</taxon>
        <taxon>Pezizomycotina</taxon>
        <taxon>Sordariomycetes</taxon>
        <taxon>Hypocreomycetidae</taxon>
        <taxon>Hypocreales</taxon>
        <taxon>Hypocreaceae</taxon>
        <taxon>Cladobotryum</taxon>
    </lineage>
</organism>
<reference evidence="2 3" key="1">
    <citation type="submission" date="2024-01" db="EMBL/GenBank/DDBJ databases">
        <title>Complete genome of Cladobotryum mycophilum ATHUM6906.</title>
        <authorList>
            <person name="Christinaki A.C."/>
            <person name="Myridakis A.I."/>
            <person name="Kouvelis V.N."/>
        </authorList>
    </citation>
    <scope>NUCLEOTIDE SEQUENCE [LARGE SCALE GENOMIC DNA]</scope>
    <source>
        <strain evidence="2 3">ATHUM6906</strain>
    </source>
</reference>
<keyword evidence="3" id="KW-1185">Reference proteome</keyword>
<evidence type="ECO:0000313" key="3">
    <source>
        <dbReference type="Proteomes" id="UP001338125"/>
    </source>
</evidence>
<dbReference type="Pfam" id="PF13540">
    <property type="entry name" value="RCC1_2"/>
    <property type="match status" value="1"/>
</dbReference>
<accession>A0ABR0SBH2</accession>
<dbReference type="PANTHER" id="PTHR45982">
    <property type="entry name" value="REGULATOR OF CHROMOSOME CONDENSATION"/>
    <property type="match status" value="1"/>
</dbReference>
<dbReference type="SUPFAM" id="SSF50985">
    <property type="entry name" value="RCC1/BLIP-II"/>
    <property type="match status" value="1"/>
</dbReference>
<dbReference type="InterPro" id="IPR051553">
    <property type="entry name" value="Ran_GTPase-activating"/>
</dbReference>
<sequence>MELFATGFNAWHQLSFETPGHEEEEEPHDLHFFTKVLQGVNIGRPVARLSYTIVCRDANFRLAGPSPHSNQDLEFLYTSAETANGEILTICSPSNEQTGNVLVQHSSLASGKPIHDRQSWPCNVPARQIAAFDTGFVILYQDGTVSTLGDPRFESSLGRDITPEQPAHIPGPVPDLNDLDDPVRHVTAGGYSVAALTASGSVYVWGTPSAGTHRRRQAFPSVTGVPNYMEVDGDKDVQDIALGDSHAIALTTDGCVHVIGENNNGQLGLGRDFGERAEQWTKVPFEAGRGFKLVGVAAGPKSSFIITSSVTDS</sequence>
<protein>
    <submittedName>
        <fullName evidence="2">Uncharacterized protein</fullName>
    </submittedName>
</protein>
<feature type="repeat" description="RCC1" evidence="1">
    <location>
        <begin position="200"/>
        <end position="253"/>
    </location>
</feature>
<dbReference type="PROSITE" id="PS50012">
    <property type="entry name" value="RCC1_3"/>
    <property type="match status" value="3"/>
</dbReference>
<proteinExistence type="predicted"/>
<evidence type="ECO:0000256" key="1">
    <source>
        <dbReference type="PROSITE-ProRule" id="PRU00235"/>
    </source>
</evidence>
<evidence type="ECO:0000313" key="2">
    <source>
        <dbReference type="EMBL" id="KAK5989299.1"/>
    </source>
</evidence>
<gene>
    <name evidence="2" type="ORF">PT974_10812</name>
</gene>
<dbReference type="InterPro" id="IPR009091">
    <property type="entry name" value="RCC1/BLIP-II"/>
</dbReference>
<comment type="caution">
    <text evidence="2">The sequence shown here is derived from an EMBL/GenBank/DDBJ whole genome shotgun (WGS) entry which is preliminary data.</text>
</comment>
<dbReference type="PANTHER" id="PTHR45982:SF1">
    <property type="entry name" value="REGULATOR OF CHROMOSOME CONDENSATION"/>
    <property type="match status" value="1"/>
</dbReference>
<dbReference type="Gene3D" id="2.130.10.30">
    <property type="entry name" value="Regulator of chromosome condensation 1/beta-lactamase-inhibitor protein II"/>
    <property type="match status" value="1"/>
</dbReference>
<name>A0ABR0SBH2_9HYPO</name>
<dbReference type="Proteomes" id="UP001338125">
    <property type="component" value="Unassembled WGS sequence"/>
</dbReference>